<comment type="caution">
    <text evidence="2">The sequence shown here is derived from an EMBL/GenBank/DDBJ whole genome shotgun (WGS) entry which is preliminary data.</text>
</comment>
<sequence length="87" mass="10167">MRAYQEEVTRRNTDLDLEDESVNLSAGVAEVVIGPRRRKHKAGYPKGRRNWCKNEREQKKPDTDLKEDVFTKDTVFDKQVKSSLCQK</sequence>
<feature type="region of interest" description="Disordered" evidence="1">
    <location>
        <begin position="37"/>
        <end position="65"/>
    </location>
</feature>
<dbReference type="Proteomes" id="UP001163046">
    <property type="component" value="Unassembled WGS sequence"/>
</dbReference>
<name>A0A9W9Z8H9_9CNID</name>
<evidence type="ECO:0000313" key="2">
    <source>
        <dbReference type="EMBL" id="KAJ7376324.1"/>
    </source>
</evidence>
<feature type="compositionally biased region" description="Basic residues" evidence="1">
    <location>
        <begin position="37"/>
        <end position="51"/>
    </location>
</feature>
<organism evidence="2 3">
    <name type="scientific">Desmophyllum pertusum</name>
    <dbReference type="NCBI Taxonomy" id="174260"/>
    <lineage>
        <taxon>Eukaryota</taxon>
        <taxon>Metazoa</taxon>
        <taxon>Cnidaria</taxon>
        <taxon>Anthozoa</taxon>
        <taxon>Hexacorallia</taxon>
        <taxon>Scleractinia</taxon>
        <taxon>Caryophylliina</taxon>
        <taxon>Caryophylliidae</taxon>
        <taxon>Desmophyllum</taxon>
    </lineage>
</organism>
<accession>A0A9W9Z8H9</accession>
<evidence type="ECO:0000313" key="3">
    <source>
        <dbReference type="Proteomes" id="UP001163046"/>
    </source>
</evidence>
<keyword evidence="3" id="KW-1185">Reference proteome</keyword>
<protein>
    <submittedName>
        <fullName evidence="2">Uncharacterized protein</fullName>
    </submittedName>
</protein>
<feature type="compositionally biased region" description="Basic and acidic residues" evidence="1">
    <location>
        <begin position="52"/>
        <end position="65"/>
    </location>
</feature>
<gene>
    <name evidence="2" type="ORF">OS493_035466</name>
</gene>
<evidence type="ECO:0000256" key="1">
    <source>
        <dbReference type="SAM" id="MobiDB-lite"/>
    </source>
</evidence>
<proteinExistence type="predicted"/>
<dbReference type="AlphaFoldDB" id="A0A9W9Z8H9"/>
<reference evidence="2" key="1">
    <citation type="submission" date="2023-01" db="EMBL/GenBank/DDBJ databases">
        <title>Genome assembly of the deep-sea coral Lophelia pertusa.</title>
        <authorList>
            <person name="Herrera S."/>
            <person name="Cordes E."/>
        </authorList>
    </citation>
    <scope>NUCLEOTIDE SEQUENCE</scope>
    <source>
        <strain evidence="2">USNM1676648</strain>
        <tissue evidence="2">Polyp</tissue>
    </source>
</reference>
<dbReference type="EMBL" id="MU826403">
    <property type="protein sequence ID" value="KAJ7376324.1"/>
    <property type="molecule type" value="Genomic_DNA"/>
</dbReference>